<feature type="coiled-coil region" evidence="1">
    <location>
        <begin position="108"/>
        <end position="139"/>
    </location>
</feature>
<feature type="region of interest" description="Disordered" evidence="2">
    <location>
        <begin position="50"/>
        <end position="69"/>
    </location>
</feature>
<dbReference type="Proteomes" id="UP000604046">
    <property type="component" value="Unassembled WGS sequence"/>
</dbReference>
<organism evidence="3 4">
    <name type="scientific">Symbiodinium natans</name>
    <dbReference type="NCBI Taxonomy" id="878477"/>
    <lineage>
        <taxon>Eukaryota</taxon>
        <taxon>Sar</taxon>
        <taxon>Alveolata</taxon>
        <taxon>Dinophyceae</taxon>
        <taxon>Suessiales</taxon>
        <taxon>Symbiodiniaceae</taxon>
        <taxon>Symbiodinium</taxon>
    </lineage>
</organism>
<comment type="caution">
    <text evidence="3">The sequence shown here is derived from an EMBL/GenBank/DDBJ whole genome shotgun (WGS) entry which is preliminary data.</text>
</comment>
<evidence type="ECO:0000256" key="2">
    <source>
        <dbReference type="SAM" id="MobiDB-lite"/>
    </source>
</evidence>
<reference evidence="3" key="1">
    <citation type="submission" date="2021-02" db="EMBL/GenBank/DDBJ databases">
        <authorList>
            <person name="Dougan E. K."/>
            <person name="Rhodes N."/>
            <person name="Thang M."/>
            <person name="Chan C."/>
        </authorList>
    </citation>
    <scope>NUCLEOTIDE SEQUENCE</scope>
</reference>
<accession>A0A812SED0</accession>
<evidence type="ECO:0000256" key="1">
    <source>
        <dbReference type="SAM" id="Coils"/>
    </source>
</evidence>
<evidence type="ECO:0000313" key="4">
    <source>
        <dbReference type="Proteomes" id="UP000604046"/>
    </source>
</evidence>
<dbReference type="AlphaFoldDB" id="A0A812SED0"/>
<sequence>MDDGSVEDGEVAALRETATKLVRATGELFPAERLAKALKGVEAAVARPPLTHREATNGGITSGPSDARKQRLRTQCGVLHRQLLDKKANEDSFLSNVMAFFREEDSKAMSHRMQIQDLMDQLEELRAHQAQQSQEEEALKACLDLMVLYAEDSKSRNTFLIDTLTQLLSCQPSALPGVPPDESLVQSWGLAVQAAYIRMINDCQFCLEKMLARRNMFLDRLEDSKKENKDLTWIFKCSCFATRSCSRK</sequence>
<proteinExistence type="predicted"/>
<keyword evidence="1" id="KW-0175">Coiled coil</keyword>
<dbReference type="OrthoDB" id="443974at2759"/>
<keyword evidence="4" id="KW-1185">Reference proteome</keyword>
<evidence type="ECO:0000313" key="3">
    <source>
        <dbReference type="EMBL" id="CAE7475652.1"/>
    </source>
</evidence>
<dbReference type="EMBL" id="CAJNDS010002439">
    <property type="protein sequence ID" value="CAE7475652.1"/>
    <property type="molecule type" value="Genomic_DNA"/>
</dbReference>
<protein>
    <submittedName>
        <fullName evidence="3">Uncharacterized protein</fullName>
    </submittedName>
</protein>
<gene>
    <name evidence="3" type="ORF">SNAT2548_LOCUS26721</name>
</gene>
<name>A0A812SED0_9DINO</name>